<evidence type="ECO:0000313" key="3">
    <source>
        <dbReference type="Proteomes" id="UP000094224"/>
    </source>
</evidence>
<accession>A0A1E3T4F7</accession>
<dbReference type="Proteomes" id="UP000094224">
    <property type="component" value="Unassembled WGS sequence"/>
</dbReference>
<keyword evidence="3" id="KW-1185">Reference proteome</keyword>
<reference evidence="3" key="1">
    <citation type="submission" date="2016-09" db="EMBL/GenBank/DDBJ databases">
        <authorList>
            <person name="Greninger A.L."/>
            <person name="Jerome K.R."/>
            <person name="Mcnair B."/>
            <person name="Wallis C."/>
            <person name="Fang F."/>
        </authorList>
    </citation>
    <scope>NUCLEOTIDE SEQUENCE [LARGE SCALE GENOMIC DNA]</scope>
    <source>
        <strain evidence="3">BC1_M4</strain>
    </source>
</reference>
<dbReference type="OrthoDB" id="4743565at2"/>
<dbReference type="STRING" id="243061.AWC25_16830"/>
<name>A0A1E3T4F7_9MYCO</name>
<organism evidence="2 3">
    <name type="scientific">Mycobacterium sherrisii</name>
    <dbReference type="NCBI Taxonomy" id="243061"/>
    <lineage>
        <taxon>Bacteria</taxon>
        <taxon>Bacillati</taxon>
        <taxon>Actinomycetota</taxon>
        <taxon>Actinomycetes</taxon>
        <taxon>Mycobacteriales</taxon>
        <taxon>Mycobacteriaceae</taxon>
        <taxon>Mycobacterium</taxon>
        <taxon>Mycobacterium simiae complex</taxon>
    </lineage>
</organism>
<evidence type="ECO:0000259" key="1">
    <source>
        <dbReference type="Pfam" id="PF05305"/>
    </source>
</evidence>
<dbReference type="Pfam" id="PF05305">
    <property type="entry name" value="DUF732"/>
    <property type="match status" value="1"/>
</dbReference>
<protein>
    <recommendedName>
        <fullName evidence="1">DUF732 domain-containing protein</fullName>
    </recommendedName>
</protein>
<dbReference type="RefSeq" id="WP_069399065.1">
    <property type="nucleotide sequence ID" value="NZ_JACKTB010000047.1"/>
</dbReference>
<dbReference type="InterPro" id="IPR007969">
    <property type="entry name" value="DUF732"/>
</dbReference>
<sequence length="168" mass="16766">MKAVAAGHGWVSLFRHPPLTVRVLVAVAGMLTVAAALGAPADADANTDDNFIDALNHAGVDFGQPGNAMAVGESVCPMLAQPGGSFAGAVANIRRQGMSPQMAQVFTTIAIQTYCPDMIANLANGNMPNMPGGMTGGMPGMPGGMPGMPGGMPGVNTPGLPQITGPGI</sequence>
<gene>
    <name evidence="2" type="ORF">BHQ21_04220</name>
</gene>
<evidence type="ECO:0000313" key="2">
    <source>
        <dbReference type="EMBL" id="ODR09290.1"/>
    </source>
</evidence>
<comment type="caution">
    <text evidence="2">The sequence shown here is derived from an EMBL/GenBank/DDBJ whole genome shotgun (WGS) entry which is preliminary data.</text>
</comment>
<dbReference type="AlphaFoldDB" id="A0A1E3T4F7"/>
<feature type="domain" description="DUF732" evidence="1">
    <location>
        <begin position="48"/>
        <end position="117"/>
    </location>
</feature>
<proteinExistence type="predicted"/>
<dbReference type="EMBL" id="MIHC01000005">
    <property type="protein sequence ID" value="ODR09290.1"/>
    <property type="molecule type" value="Genomic_DNA"/>
</dbReference>